<proteinExistence type="predicted"/>
<comment type="caution">
    <text evidence="1">The sequence shown here is derived from an EMBL/GenBank/DDBJ whole genome shotgun (WGS) entry which is preliminary data.</text>
</comment>
<reference evidence="1" key="2">
    <citation type="submission" date="2021-01" db="EMBL/GenBank/DDBJ databases">
        <authorList>
            <person name="Hahn C.R."/>
            <person name="Youssef N.H."/>
            <person name="Elshahed M."/>
        </authorList>
    </citation>
    <scope>NUCLEOTIDE SEQUENCE</scope>
    <source>
        <strain evidence="1">Zod_Metabat.24</strain>
    </source>
</reference>
<accession>A0A9D8KEA2</accession>
<protein>
    <recommendedName>
        <fullName evidence="3">DUF4410 domain-containing protein</fullName>
    </recommendedName>
</protein>
<name>A0A9D8KEA2_9DELT</name>
<organism evidence="1 2">
    <name type="scientific">Candidatus Zymogenus saltonus</name>
    <dbReference type="NCBI Taxonomy" id="2844893"/>
    <lineage>
        <taxon>Bacteria</taxon>
        <taxon>Deltaproteobacteria</taxon>
        <taxon>Candidatus Zymogenia</taxon>
        <taxon>Candidatus Zymogeniales</taxon>
        <taxon>Candidatus Zymogenaceae</taxon>
        <taxon>Candidatus Zymogenus</taxon>
    </lineage>
</organism>
<evidence type="ECO:0000313" key="2">
    <source>
        <dbReference type="Proteomes" id="UP000809273"/>
    </source>
</evidence>
<gene>
    <name evidence="1" type="ORF">JW984_04750</name>
</gene>
<dbReference type="Proteomes" id="UP000809273">
    <property type="component" value="Unassembled WGS sequence"/>
</dbReference>
<sequence>MKTRDFRLIAFLFSLLLIVSLLILPAYAKKDVLTEDSEFRDPDEVWDFIPDYTGMVEGDSADWIWMKPGLDLSRYKTVVVPLFENRSKMIDIHTQEMLTDNMRQSMTRFGMSVVDEGGEITVFGCMVDYSGGSGSAEFWIGYGAGNPFVEVEVYIVDNSTGEIVTKVRHQAMDNTIPSAAAEVIHDIITDWSRR</sequence>
<evidence type="ECO:0000313" key="1">
    <source>
        <dbReference type="EMBL" id="MBN1572489.1"/>
    </source>
</evidence>
<evidence type="ECO:0008006" key="3">
    <source>
        <dbReference type="Google" id="ProtNLM"/>
    </source>
</evidence>
<dbReference type="AlphaFoldDB" id="A0A9D8KEA2"/>
<dbReference type="EMBL" id="JAFGIX010000023">
    <property type="protein sequence ID" value="MBN1572489.1"/>
    <property type="molecule type" value="Genomic_DNA"/>
</dbReference>
<reference evidence="1" key="1">
    <citation type="journal article" date="2021" name="Environ. Microbiol.">
        <title>Genomic characterization of three novel Desulfobacterota classes expand the metabolic and phylogenetic diversity of the phylum.</title>
        <authorList>
            <person name="Murphy C.L."/>
            <person name="Biggerstaff J."/>
            <person name="Eichhorn A."/>
            <person name="Ewing E."/>
            <person name="Shahan R."/>
            <person name="Soriano D."/>
            <person name="Stewart S."/>
            <person name="VanMol K."/>
            <person name="Walker R."/>
            <person name="Walters P."/>
            <person name="Elshahed M.S."/>
            <person name="Youssef N.H."/>
        </authorList>
    </citation>
    <scope>NUCLEOTIDE SEQUENCE</scope>
    <source>
        <strain evidence="1">Zod_Metabat.24</strain>
    </source>
</reference>